<protein>
    <recommendedName>
        <fullName evidence="2">DUF3990 domain-containing protein</fullName>
    </recommendedName>
</protein>
<reference evidence="1" key="1">
    <citation type="submission" date="2013-12" db="EMBL/GenBank/DDBJ databases">
        <title>A Varibaculum cambriense genome reconstructed from a premature infant gut community with otherwise low bacterial novelty that shifts toward anaerobic metabolism during the third week of life.</title>
        <authorList>
            <person name="Brown C.T."/>
            <person name="Sharon I."/>
            <person name="Thomas B.C."/>
            <person name="Castelle C.J."/>
            <person name="Morowitz M.J."/>
            <person name="Banfield J.F."/>
        </authorList>
    </citation>
    <scope>NUCLEOTIDE SEQUENCE</scope>
</reference>
<evidence type="ECO:0000313" key="1">
    <source>
        <dbReference type="EMBL" id="ETJ16927.1"/>
    </source>
</evidence>
<dbReference type="SUPFAM" id="SSF56399">
    <property type="entry name" value="ADP-ribosylation"/>
    <property type="match status" value="1"/>
</dbReference>
<sequence>MGELYTGYHGTTISRGESILKNKYYFVSYKEDEWLGNGVYFFEKDINQAVDFCTKARRYDDYIILKSKIEAEICIDLDRLETMTILDKIAKKINKRYTDLTNGRYTKLTNCEILEDLYRIKPYDLVKKTFVIQKRDKIQNTNFIWVQVQMCVRNRDCIKTIEEVIRNERSYVLNWNWQNHNWNDWRRILKSIQKHIRRRLKSKRSLFIWFS</sequence>
<name>W1WFF3_9ZZZZ</name>
<gene>
    <name evidence="1" type="ORF">Q604_UNBc4C00024G0004</name>
</gene>
<dbReference type="AlphaFoldDB" id="W1WFF3"/>
<accession>W1WFF3</accession>
<organism evidence="1">
    <name type="scientific">human gut metagenome</name>
    <dbReference type="NCBI Taxonomy" id="408170"/>
    <lineage>
        <taxon>unclassified sequences</taxon>
        <taxon>metagenomes</taxon>
        <taxon>organismal metagenomes</taxon>
    </lineage>
</organism>
<evidence type="ECO:0008006" key="2">
    <source>
        <dbReference type="Google" id="ProtNLM"/>
    </source>
</evidence>
<proteinExistence type="predicted"/>
<comment type="caution">
    <text evidence="1">The sequence shown here is derived from an EMBL/GenBank/DDBJ whole genome shotgun (WGS) entry which is preliminary data.</text>
</comment>
<dbReference type="EMBL" id="AZMM01018805">
    <property type="protein sequence ID" value="ETJ16927.1"/>
    <property type="molecule type" value="Genomic_DNA"/>
</dbReference>